<feature type="chain" id="PRO_5043556027" evidence="1">
    <location>
        <begin position="21"/>
        <end position="287"/>
    </location>
</feature>
<feature type="signal peptide" evidence="1">
    <location>
        <begin position="1"/>
        <end position="20"/>
    </location>
</feature>
<feature type="domain" description="Extensin-like C-terminal" evidence="2">
    <location>
        <begin position="141"/>
        <end position="287"/>
    </location>
</feature>
<comment type="caution">
    <text evidence="3">The sequence shown here is derived from an EMBL/GenBank/DDBJ whole genome shotgun (WGS) entry which is preliminary data.</text>
</comment>
<dbReference type="EMBL" id="QWGP01000006">
    <property type="protein sequence ID" value="RHZ96093.1"/>
    <property type="molecule type" value="Genomic_DNA"/>
</dbReference>
<dbReference type="Proteomes" id="UP000266305">
    <property type="component" value="Unassembled WGS sequence"/>
</dbReference>
<evidence type="ECO:0000313" key="4">
    <source>
        <dbReference type="Proteomes" id="UP000266305"/>
    </source>
</evidence>
<accession>A0AAX1UMY2</accession>
<evidence type="ECO:0000256" key="1">
    <source>
        <dbReference type="SAM" id="SignalP"/>
    </source>
</evidence>
<gene>
    <name evidence="3" type="ORF">D1114_08180</name>
</gene>
<proteinExistence type="predicted"/>
<reference evidence="3 4" key="1">
    <citation type="submission" date="2018-08" db="EMBL/GenBank/DDBJ databases">
        <title>Draft genome sequence of Rhodobacter sphaeroides FY.</title>
        <authorList>
            <person name="Rayyan A."/>
            <person name="Meyer T.E."/>
            <person name="Kyndt J.A."/>
        </authorList>
    </citation>
    <scope>NUCLEOTIDE SEQUENCE [LARGE SCALE GENOMIC DNA]</scope>
    <source>
        <strain evidence="3 4">FY</strain>
    </source>
</reference>
<dbReference type="Pfam" id="PF06904">
    <property type="entry name" value="Extensin-like_C"/>
    <property type="match status" value="1"/>
</dbReference>
<dbReference type="AlphaFoldDB" id="A0AAX1UMY2"/>
<organism evidence="3 4">
    <name type="scientific">Cereibacter sphaeroides</name>
    <name type="common">Rhodobacter sphaeroides</name>
    <dbReference type="NCBI Taxonomy" id="1063"/>
    <lineage>
        <taxon>Bacteria</taxon>
        <taxon>Pseudomonadati</taxon>
        <taxon>Pseudomonadota</taxon>
        <taxon>Alphaproteobacteria</taxon>
        <taxon>Rhodobacterales</taxon>
        <taxon>Paracoccaceae</taxon>
        <taxon>Cereibacter</taxon>
    </lineage>
</organism>
<sequence length="287" mass="29833">MQAFGALVLVTGLMAGTAFADAPQTSPRPAPRTVAVVVVAAAPDSAAPAEALRPRARPAVKLAAVAAAEPAMSFLAPARPEPARKGFLGSLFRPKARPPETVVKAAAVRTLPGSAMVQTRKGSVCGDPTIRGATLAPISGKLRGCGIAEPVQVTSIDGVALSMAATMDCGTARALKSWINRGLRPNVPSEVVKLQIAGAYTCRSRNNQRGAPVSEHGRGKAVDVSGFTLANGKSVSIARDYHRDKMIRASHKAACGIFGTTLGPGSDGFHEDHLHFDTVARRTPYCR</sequence>
<protein>
    <submittedName>
        <fullName evidence="3">Extensin family protein</fullName>
    </submittedName>
</protein>
<evidence type="ECO:0000313" key="3">
    <source>
        <dbReference type="EMBL" id="RHZ96093.1"/>
    </source>
</evidence>
<dbReference type="InterPro" id="IPR009683">
    <property type="entry name" value="Extensin-like_C"/>
</dbReference>
<keyword evidence="1" id="KW-0732">Signal</keyword>
<evidence type="ECO:0000259" key="2">
    <source>
        <dbReference type="Pfam" id="PF06904"/>
    </source>
</evidence>
<dbReference type="RefSeq" id="WP_118999822.1">
    <property type="nucleotide sequence ID" value="NZ_QWGP01000006.1"/>
</dbReference>
<name>A0AAX1UMY2_CERSP</name>